<protein>
    <submittedName>
        <fullName evidence="1">9217_t:CDS:1</fullName>
    </submittedName>
</protein>
<keyword evidence="2" id="KW-1185">Reference proteome</keyword>
<accession>A0A9N9CC66</accession>
<reference evidence="1" key="1">
    <citation type="submission" date="2021-06" db="EMBL/GenBank/DDBJ databases">
        <authorList>
            <person name="Kallberg Y."/>
            <person name="Tangrot J."/>
            <person name="Rosling A."/>
        </authorList>
    </citation>
    <scope>NUCLEOTIDE SEQUENCE</scope>
    <source>
        <strain evidence="1">IA702</strain>
    </source>
</reference>
<evidence type="ECO:0000313" key="2">
    <source>
        <dbReference type="Proteomes" id="UP000789572"/>
    </source>
</evidence>
<sequence length="477" mass="53478">MSGFLSPQLFEALQFPVPGISRHVAHATLAAELKVLKSELPISSVAYQRMSIMKTCLETPRGDCRASLSQMGTNHTPRRLSSEFIADGKLLFAGSGGSATYKWFTHCNLESTAFNTGIVLSIKKVSGKGRGKTPPCEPVLPSMKQTLEDEPYPKLRNFKMRLLDVNSVRNLSFDDDVSCKDSEWKLSSGKLVAEILASSTMKALETSKKATKKPDAFVNSIICLGLSCIVDLDSEFSNGMHMWFGNEWTALKEKVYEHVNIVPKPFDGNVKEVIDQIDMVYSNNYNYQNGQRKRLTEMEFVLKMRGETETKCTSTPACRKINMRIVHQAHNIELSHTECAQSPAPMKAVHDCSKLLRTNKCVLDKYLMENIPMDTYTETTVFDLQVAGLDAQLIGIDIFDYGLYFGLEGASFSFPSQLTQITILQRALEVLYFFKDNIKRKAIALPDPVHSINPGTSKPKHYKASFIKPTFFTPEEM</sequence>
<dbReference type="AlphaFoldDB" id="A0A9N9CC66"/>
<proteinExistence type="predicted"/>
<dbReference type="EMBL" id="CAJVPJ010001625">
    <property type="protein sequence ID" value="CAG8598234.1"/>
    <property type="molecule type" value="Genomic_DNA"/>
</dbReference>
<evidence type="ECO:0000313" key="1">
    <source>
        <dbReference type="EMBL" id="CAG8598234.1"/>
    </source>
</evidence>
<name>A0A9N9CC66_9GLOM</name>
<feature type="non-terminal residue" evidence="1">
    <location>
        <position position="1"/>
    </location>
</feature>
<dbReference type="OrthoDB" id="2319991at2759"/>
<dbReference type="Proteomes" id="UP000789572">
    <property type="component" value="Unassembled WGS sequence"/>
</dbReference>
<organism evidence="1 2">
    <name type="scientific">Paraglomus occultum</name>
    <dbReference type="NCBI Taxonomy" id="144539"/>
    <lineage>
        <taxon>Eukaryota</taxon>
        <taxon>Fungi</taxon>
        <taxon>Fungi incertae sedis</taxon>
        <taxon>Mucoromycota</taxon>
        <taxon>Glomeromycotina</taxon>
        <taxon>Glomeromycetes</taxon>
        <taxon>Paraglomerales</taxon>
        <taxon>Paraglomeraceae</taxon>
        <taxon>Paraglomus</taxon>
    </lineage>
</organism>
<comment type="caution">
    <text evidence="1">The sequence shown here is derived from an EMBL/GenBank/DDBJ whole genome shotgun (WGS) entry which is preliminary data.</text>
</comment>
<gene>
    <name evidence="1" type="ORF">POCULU_LOCUS7329</name>
</gene>